<evidence type="ECO:0000313" key="1">
    <source>
        <dbReference type="EMBL" id="NNG56023.1"/>
    </source>
</evidence>
<dbReference type="Proteomes" id="UP000550136">
    <property type="component" value="Unassembled WGS sequence"/>
</dbReference>
<sequence>MWERGHFRFGNRNAALSLSSADGEILAAIKLRQARTATPRRRHINDIDWMTMSCLSASTRPIDVGAVTPRDEFGSITYPRVLRRWFVAAGAAVRADTMGAGLFKSPLAETLTLMKYWGDSWIILQIDSSLLQGGSTNIFAKRHWVAVDPHRQPMVRKGSGGPVVPLADVAPDIWKIPPGQSAPNLEGHHMAHWKTNLGIVTWANEHHEIYNQKLGQTIGRIYRGYAFSRFK</sequence>
<dbReference type="RefSeq" id="WP_016509320.1">
    <property type="nucleotide sequence ID" value="NZ_JABEOU010000004.1"/>
</dbReference>
<accession>A0A7Y2KL70</accession>
<organism evidence="1 2">
    <name type="scientific">Sphingomonas paucimobilis</name>
    <name type="common">Pseudomonas paucimobilis</name>
    <dbReference type="NCBI Taxonomy" id="13689"/>
    <lineage>
        <taxon>Bacteria</taxon>
        <taxon>Pseudomonadati</taxon>
        <taxon>Pseudomonadota</taxon>
        <taxon>Alphaproteobacteria</taxon>
        <taxon>Sphingomonadales</taxon>
        <taxon>Sphingomonadaceae</taxon>
        <taxon>Sphingomonas</taxon>
    </lineage>
</organism>
<comment type="caution">
    <text evidence="1">The sequence shown here is derived from an EMBL/GenBank/DDBJ whole genome shotgun (WGS) entry which is preliminary data.</text>
</comment>
<evidence type="ECO:0000313" key="2">
    <source>
        <dbReference type="Proteomes" id="UP000550136"/>
    </source>
</evidence>
<dbReference type="AlphaFoldDB" id="A0A7Y2KL70"/>
<proteinExistence type="predicted"/>
<gene>
    <name evidence="1" type="ORF">HKX06_01265</name>
</gene>
<name>A0A7Y2KL70_SPHPI</name>
<reference evidence="1 2" key="1">
    <citation type="submission" date="2020-05" db="EMBL/GenBank/DDBJ databases">
        <title>Draft Genome Sequences of Sphingomonas sp. Isolated from the International Space Station.</title>
        <authorList>
            <person name="Bijlani S."/>
            <person name="Singh N.K."/>
            <person name="Mason C.E."/>
            <person name="Wang C.C."/>
            <person name="Venkateswaran K."/>
        </authorList>
    </citation>
    <scope>NUCLEOTIDE SEQUENCE [LARGE SCALE GENOMIC DNA]</scope>
    <source>
        <strain evidence="1 2">FKI-L5-BR-P1</strain>
    </source>
</reference>
<dbReference type="EMBL" id="JABEOU010000004">
    <property type="protein sequence ID" value="NNG56023.1"/>
    <property type="molecule type" value="Genomic_DNA"/>
</dbReference>
<protein>
    <submittedName>
        <fullName evidence="1">Uncharacterized protein</fullName>
    </submittedName>
</protein>